<dbReference type="VEuPathDB" id="FungiDB:DD237_006015"/>
<name>A0A3R7Y8G6_9STRA</name>
<keyword evidence="1" id="KW-0472">Membrane</keyword>
<evidence type="ECO:0000259" key="2">
    <source>
        <dbReference type="Pfam" id="PF07727"/>
    </source>
</evidence>
<evidence type="ECO:0000256" key="1">
    <source>
        <dbReference type="SAM" id="Phobius"/>
    </source>
</evidence>
<reference evidence="3 4" key="1">
    <citation type="submission" date="2018-06" db="EMBL/GenBank/DDBJ databases">
        <title>Comparative genomics of downy mildews reveals potential adaptations to biotrophy.</title>
        <authorList>
            <person name="Fletcher K."/>
            <person name="Klosterman S.J."/>
            <person name="Derevnina L."/>
            <person name="Martin F."/>
            <person name="Koike S."/>
            <person name="Reyes Chin-Wo S."/>
            <person name="Mou B."/>
            <person name="Michelmore R."/>
        </authorList>
    </citation>
    <scope>NUCLEOTIDE SEQUENCE [LARGE SCALE GENOMIC DNA]</scope>
    <source>
        <strain evidence="3 4">R13</strain>
    </source>
</reference>
<evidence type="ECO:0000313" key="4">
    <source>
        <dbReference type="Proteomes" id="UP000286097"/>
    </source>
</evidence>
<dbReference type="InterPro" id="IPR013103">
    <property type="entry name" value="RVT_2"/>
</dbReference>
<gene>
    <name evidence="3" type="ORF">DD237_006015</name>
</gene>
<organism evidence="3 4">
    <name type="scientific">Peronospora effusa</name>
    <dbReference type="NCBI Taxonomy" id="542832"/>
    <lineage>
        <taxon>Eukaryota</taxon>
        <taxon>Sar</taxon>
        <taxon>Stramenopiles</taxon>
        <taxon>Oomycota</taxon>
        <taxon>Peronosporomycetes</taxon>
        <taxon>Peronosporales</taxon>
        <taxon>Peronosporaceae</taxon>
        <taxon>Peronospora</taxon>
    </lineage>
</organism>
<accession>A0A3R7Y8G6</accession>
<protein>
    <recommendedName>
        <fullName evidence="2">Reverse transcriptase Ty1/copia-type domain-containing protein</fullName>
    </recommendedName>
</protein>
<feature type="transmembrane region" description="Helical" evidence="1">
    <location>
        <begin position="37"/>
        <end position="57"/>
    </location>
</feature>
<dbReference type="EMBL" id="QKXF01000196">
    <property type="protein sequence ID" value="RQM14574.1"/>
    <property type="molecule type" value="Genomic_DNA"/>
</dbReference>
<dbReference type="AlphaFoldDB" id="A0A3R7Y8G6"/>
<dbReference type="Pfam" id="PF07727">
    <property type="entry name" value="RVT_2"/>
    <property type="match status" value="1"/>
</dbReference>
<feature type="domain" description="Reverse transcriptase Ty1/copia-type" evidence="2">
    <location>
        <begin position="10"/>
        <end position="146"/>
    </location>
</feature>
<proteinExistence type="predicted"/>
<evidence type="ECO:0000313" key="3">
    <source>
        <dbReference type="EMBL" id="RQM14574.1"/>
    </source>
</evidence>
<sequence length="169" mass="19502">MRCRPKQGGVIRFKTRLVARGDKICEDIDFVDTYAPVYSHGVFGLFVALSALLRLNIYNCDVNKAYLMRAYKFYNHVNASNKALIVKKALYGLRQAGREGNVESDRFLRAQEFEHGHTEPCLYVRWMNGEVCLSLVDVDDLLAATKIVEIRIFCYCKHLERQYNSQAPR</sequence>
<dbReference type="Proteomes" id="UP000286097">
    <property type="component" value="Unassembled WGS sequence"/>
</dbReference>
<keyword evidence="1" id="KW-0812">Transmembrane</keyword>
<comment type="caution">
    <text evidence="3">The sequence shown here is derived from an EMBL/GenBank/DDBJ whole genome shotgun (WGS) entry which is preliminary data.</text>
</comment>
<keyword evidence="1" id="KW-1133">Transmembrane helix</keyword>